<proteinExistence type="predicted"/>
<dbReference type="GO" id="GO:0009007">
    <property type="term" value="F:site-specific DNA-methyltransferase (adenine-specific) activity"/>
    <property type="evidence" value="ECO:0007669"/>
    <property type="project" value="UniProtKB-EC"/>
</dbReference>
<dbReference type="RefSeq" id="WP_104699662.1">
    <property type="nucleotide sequence ID" value="NZ_FZPP01000010.1"/>
</dbReference>
<evidence type="ECO:0000313" key="6">
    <source>
        <dbReference type="EMBL" id="RDU59472.1"/>
    </source>
</evidence>
<keyword evidence="3 6" id="KW-0808">Transferase</keyword>
<keyword evidence="2 6" id="KW-0489">Methyltransferase</keyword>
<comment type="catalytic activity">
    <reaction evidence="5">
        <text>a 2'-deoxyadenosine in DNA + S-adenosyl-L-methionine = an N(6)-methyl-2'-deoxyadenosine in DNA + S-adenosyl-L-homocysteine + H(+)</text>
        <dbReference type="Rhea" id="RHEA:15197"/>
        <dbReference type="Rhea" id="RHEA-COMP:12418"/>
        <dbReference type="Rhea" id="RHEA-COMP:12419"/>
        <dbReference type="ChEBI" id="CHEBI:15378"/>
        <dbReference type="ChEBI" id="CHEBI:57856"/>
        <dbReference type="ChEBI" id="CHEBI:59789"/>
        <dbReference type="ChEBI" id="CHEBI:90615"/>
        <dbReference type="ChEBI" id="CHEBI:90616"/>
        <dbReference type="EC" id="2.1.1.72"/>
    </reaction>
</comment>
<dbReference type="GO" id="GO:0009307">
    <property type="term" value="P:DNA restriction-modification system"/>
    <property type="evidence" value="ECO:0007669"/>
    <property type="project" value="InterPro"/>
</dbReference>
<reference evidence="6 7" key="1">
    <citation type="submission" date="2018-04" db="EMBL/GenBank/DDBJ databases">
        <title>Novel Campyloabacter and Helicobacter Species and Strains.</title>
        <authorList>
            <person name="Mannion A.J."/>
            <person name="Shen Z."/>
            <person name="Fox J.G."/>
        </authorList>
    </citation>
    <scope>NUCLEOTIDE SEQUENCE [LARGE SCALE GENOMIC DNA]</scope>
    <source>
        <strain evidence="6 7">MIT 98-6070</strain>
    </source>
</reference>
<dbReference type="PROSITE" id="PS00092">
    <property type="entry name" value="N6_MTASE"/>
    <property type="match status" value="1"/>
</dbReference>
<dbReference type="SUPFAM" id="SSF53335">
    <property type="entry name" value="S-adenosyl-L-methionine-dependent methyltransferases"/>
    <property type="match status" value="1"/>
</dbReference>
<sequence length="349" mass="40389">MFALCSRRYTGAKTKLLKAIDCVLLKHFDYTKYNALSFFDVFAGTGVVGEYFLQKHNFTHFILNDFLESNFVIYQGFFSQTPFSQTKLTNLAKDLENLNPKILENNYYAKHFGNTFFSQNNALVIGAIRERLDVLLHTKQINQKEFYILLSSLLYSSDRVANTVGHYDAYRKNIPLKDAFKFELIQSIKTKAEIEIFKEDSNTLVKQFIKEGRTIDIAFIDPPYNSRQYSRFYHLLETLSQNDKPKLYGVALKPEPKNLSKYCKTEAKVAFIDLIENLAKMSKILVVTYNNTYTSKSSSSRNKIQLEEIRAALESVAKTSIYEFDHKAFSSGKTEFHKHKECVFIGKVR</sequence>
<comment type="caution">
    <text evidence="6">The sequence shown here is derived from an EMBL/GenBank/DDBJ whole genome shotgun (WGS) entry which is preliminary data.</text>
</comment>
<dbReference type="OrthoDB" id="9805629at2"/>
<evidence type="ECO:0000256" key="2">
    <source>
        <dbReference type="ARBA" id="ARBA00022603"/>
    </source>
</evidence>
<keyword evidence="7" id="KW-1185">Reference proteome</keyword>
<keyword evidence="4" id="KW-0949">S-adenosyl-L-methionine</keyword>
<accession>A0A3D8I2W0</accession>
<evidence type="ECO:0000256" key="4">
    <source>
        <dbReference type="ARBA" id="ARBA00022691"/>
    </source>
</evidence>
<name>A0A3D8I2W0_9HELI</name>
<dbReference type="AlphaFoldDB" id="A0A3D8I2W0"/>
<dbReference type="GO" id="GO:0003676">
    <property type="term" value="F:nucleic acid binding"/>
    <property type="evidence" value="ECO:0007669"/>
    <property type="project" value="InterPro"/>
</dbReference>
<evidence type="ECO:0000313" key="7">
    <source>
        <dbReference type="Proteomes" id="UP000256599"/>
    </source>
</evidence>
<dbReference type="EMBL" id="NXLR01000012">
    <property type="protein sequence ID" value="RDU59472.1"/>
    <property type="molecule type" value="Genomic_DNA"/>
</dbReference>
<evidence type="ECO:0000256" key="3">
    <source>
        <dbReference type="ARBA" id="ARBA00022679"/>
    </source>
</evidence>
<protein>
    <recommendedName>
        <fullName evidence="1">site-specific DNA-methyltransferase (adenine-specific)</fullName>
        <ecNumber evidence="1">2.1.1.72</ecNumber>
    </recommendedName>
</protein>
<dbReference type="Pfam" id="PF02086">
    <property type="entry name" value="MethyltransfD12"/>
    <property type="match status" value="1"/>
</dbReference>
<evidence type="ECO:0000256" key="5">
    <source>
        <dbReference type="ARBA" id="ARBA00047942"/>
    </source>
</evidence>
<dbReference type="EC" id="2.1.1.72" evidence="1"/>
<organism evidence="6 7">
    <name type="scientific">Helicobacter marmotae</name>
    <dbReference type="NCBI Taxonomy" id="152490"/>
    <lineage>
        <taxon>Bacteria</taxon>
        <taxon>Pseudomonadati</taxon>
        <taxon>Campylobacterota</taxon>
        <taxon>Epsilonproteobacteria</taxon>
        <taxon>Campylobacterales</taxon>
        <taxon>Helicobacteraceae</taxon>
        <taxon>Helicobacter</taxon>
    </lineage>
</organism>
<gene>
    <name evidence="6" type="ORF">CQA63_06610</name>
</gene>
<dbReference type="Gene3D" id="3.40.50.150">
    <property type="entry name" value="Vaccinia Virus protein VP39"/>
    <property type="match status" value="1"/>
</dbReference>
<dbReference type="Proteomes" id="UP000256599">
    <property type="component" value="Unassembled WGS sequence"/>
</dbReference>
<evidence type="ECO:0000256" key="1">
    <source>
        <dbReference type="ARBA" id="ARBA00011900"/>
    </source>
</evidence>
<dbReference type="InterPro" id="IPR012327">
    <property type="entry name" value="MeTrfase_D12"/>
</dbReference>
<dbReference type="GO" id="GO:0032259">
    <property type="term" value="P:methylation"/>
    <property type="evidence" value="ECO:0007669"/>
    <property type="project" value="UniProtKB-KW"/>
</dbReference>
<dbReference type="InterPro" id="IPR002052">
    <property type="entry name" value="DNA_methylase_N6_adenine_CS"/>
</dbReference>
<dbReference type="InterPro" id="IPR029063">
    <property type="entry name" value="SAM-dependent_MTases_sf"/>
</dbReference>